<evidence type="ECO:0000256" key="1">
    <source>
        <dbReference type="SAM" id="MobiDB-lite"/>
    </source>
</evidence>
<evidence type="ECO:0000313" key="3">
    <source>
        <dbReference type="Proteomes" id="UP000275267"/>
    </source>
</evidence>
<keyword evidence="3" id="KW-1185">Reference proteome</keyword>
<evidence type="ECO:0000313" key="2">
    <source>
        <dbReference type="EMBL" id="RLM99086.1"/>
    </source>
</evidence>
<proteinExistence type="predicted"/>
<dbReference type="Proteomes" id="UP000275267">
    <property type="component" value="Unassembled WGS sequence"/>
</dbReference>
<feature type="compositionally biased region" description="Pro residues" evidence="1">
    <location>
        <begin position="145"/>
        <end position="160"/>
    </location>
</feature>
<gene>
    <name evidence="2" type="ORF">C2845_PM06G18450</name>
</gene>
<feature type="compositionally biased region" description="Basic and acidic residues" evidence="1">
    <location>
        <begin position="124"/>
        <end position="142"/>
    </location>
</feature>
<protein>
    <submittedName>
        <fullName evidence="2">Uncharacterized protein</fullName>
    </submittedName>
</protein>
<feature type="region of interest" description="Disordered" evidence="1">
    <location>
        <begin position="84"/>
        <end position="160"/>
    </location>
</feature>
<organism evidence="2 3">
    <name type="scientific">Panicum miliaceum</name>
    <name type="common">Proso millet</name>
    <name type="synonym">Broomcorn millet</name>
    <dbReference type="NCBI Taxonomy" id="4540"/>
    <lineage>
        <taxon>Eukaryota</taxon>
        <taxon>Viridiplantae</taxon>
        <taxon>Streptophyta</taxon>
        <taxon>Embryophyta</taxon>
        <taxon>Tracheophyta</taxon>
        <taxon>Spermatophyta</taxon>
        <taxon>Magnoliopsida</taxon>
        <taxon>Liliopsida</taxon>
        <taxon>Poales</taxon>
        <taxon>Poaceae</taxon>
        <taxon>PACMAD clade</taxon>
        <taxon>Panicoideae</taxon>
        <taxon>Panicodae</taxon>
        <taxon>Paniceae</taxon>
        <taxon>Panicinae</taxon>
        <taxon>Panicum</taxon>
        <taxon>Panicum sect. Panicum</taxon>
    </lineage>
</organism>
<reference evidence="3" key="1">
    <citation type="journal article" date="2019" name="Nat. Commun.">
        <title>The genome of broomcorn millet.</title>
        <authorList>
            <person name="Zou C."/>
            <person name="Miki D."/>
            <person name="Li D."/>
            <person name="Tang Q."/>
            <person name="Xiao L."/>
            <person name="Rajput S."/>
            <person name="Deng P."/>
            <person name="Jia W."/>
            <person name="Huang R."/>
            <person name="Zhang M."/>
            <person name="Sun Y."/>
            <person name="Hu J."/>
            <person name="Fu X."/>
            <person name="Schnable P.S."/>
            <person name="Li F."/>
            <person name="Zhang H."/>
            <person name="Feng B."/>
            <person name="Zhu X."/>
            <person name="Liu R."/>
            <person name="Schnable J.C."/>
            <person name="Zhu J.-K."/>
            <person name="Zhang H."/>
        </authorList>
    </citation>
    <scope>NUCLEOTIDE SEQUENCE [LARGE SCALE GENOMIC DNA]</scope>
</reference>
<dbReference type="OrthoDB" id="656579at2759"/>
<sequence>MVRGALLELAAGAGACCVALSRRRAGSARGTLAAMLLLAALAVHAELLLSVSKSTVAANRAVVAYVEESTKLIRMHVEGKLDAGDSAGALSNDPGEAMDSTSDQIMNPGGEERTNMGDFQPLKVDNHDKGTEQEEFPTRGDEEAAPPPAPEEAHDAPPPAAWRYLSFPSDHVMLLGCSGDEFTVRIMPRLEGFEQQSLREANGDLRPDGCLRPAAGTLSVYNREPHYDAVFWALPGEEKCVPVPVPSRESEAAAVVEENPEAFVLSANVVAFYRPIAGRSEVHIRPRNAVGFMPLSNVEEQGKALQAIDPHGIIYAK</sequence>
<comment type="caution">
    <text evidence="2">The sequence shown here is derived from an EMBL/GenBank/DDBJ whole genome shotgun (WGS) entry which is preliminary data.</text>
</comment>
<accession>A0A3L6R8D1</accession>
<dbReference type="AlphaFoldDB" id="A0A3L6R8D1"/>
<name>A0A3L6R8D1_PANMI</name>
<dbReference type="EMBL" id="PQIB02000009">
    <property type="protein sequence ID" value="RLM99086.1"/>
    <property type="molecule type" value="Genomic_DNA"/>
</dbReference>